<dbReference type="EMBL" id="JBBNAG010000012">
    <property type="protein sequence ID" value="KAK9088785.1"/>
    <property type="molecule type" value="Genomic_DNA"/>
</dbReference>
<name>A0AAP0HMY0_9MAGN</name>
<evidence type="ECO:0000313" key="3">
    <source>
        <dbReference type="Proteomes" id="UP001419268"/>
    </source>
</evidence>
<dbReference type="Proteomes" id="UP001419268">
    <property type="component" value="Unassembled WGS sequence"/>
</dbReference>
<proteinExistence type="predicted"/>
<dbReference type="AlphaFoldDB" id="A0AAP0HMY0"/>
<reference evidence="2 3" key="1">
    <citation type="submission" date="2024-01" db="EMBL/GenBank/DDBJ databases">
        <title>Genome assemblies of Stephania.</title>
        <authorList>
            <person name="Yang L."/>
        </authorList>
    </citation>
    <scope>NUCLEOTIDE SEQUENCE [LARGE SCALE GENOMIC DNA]</scope>
    <source>
        <strain evidence="2">JXDWG</strain>
        <tissue evidence="2">Leaf</tissue>
    </source>
</reference>
<feature type="region of interest" description="Disordered" evidence="1">
    <location>
        <begin position="74"/>
        <end position="118"/>
    </location>
</feature>
<sequence>MFGWGSPVHGFLSFDREMFSEVVVMGSSWFSYDDSRMSIRVIHCGRPPAAAAGAPAWTAGRRRGSKAAACQQVGLVTSAHDGQQTRKRTPAPVDGQRDAEDLTPVRRNSESPAAAVRG</sequence>
<comment type="caution">
    <text evidence="2">The sequence shown here is derived from an EMBL/GenBank/DDBJ whole genome shotgun (WGS) entry which is preliminary data.</text>
</comment>
<evidence type="ECO:0000313" key="2">
    <source>
        <dbReference type="EMBL" id="KAK9088785.1"/>
    </source>
</evidence>
<feature type="compositionally biased region" description="Basic and acidic residues" evidence="1">
    <location>
        <begin position="95"/>
        <end position="109"/>
    </location>
</feature>
<accession>A0AAP0HMY0</accession>
<keyword evidence="3" id="KW-1185">Reference proteome</keyword>
<organism evidence="2 3">
    <name type="scientific">Stephania cephalantha</name>
    <dbReference type="NCBI Taxonomy" id="152367"/>
    <lineage>
        <taxon>Eukaryota</taxon>
        <taxon>Viridiplantae</taxon>
        <taxon>Streptophyta</taxon>
        <taxon>Embryophyta</taxon>
        <taxon>Tracheophyta</taxon>
        <taxon>Spermatophyta</taxon>
        <taxon>Magnoliopsida</taxon>
        <taxon>Ranunculales</taxon>
        <taxon>Menispermaceae</taxon>
        <taxon>Menispermoideae</taxon>
        <taxon>Cissampelideae</taxon>
        <taxon>Stephania</taxon>
    </lineage>
</organism>
<gene>
    <name evidence="2" type="ORF">Scep_027867</name>
</gene>
<evidence type="ECO:0000256" key="1">
    <source>
        <dbReference type="SAM" id="MobiDB-lite"/>
    </source>
</evidence>
<protein>
    <submittedName>
        <fullName evidence="2">Uncharacterized protein</fullName>
    </submittedName>
</protein>